<sequence length="144" mass="16654">MLLPRRGFNLRAIVPFHIPLSRSSDFSFRFQFRRNSKHPYKPFVIDFHRFYESSLLAFQNIQLTCEVNGRRLDCSSRRCWDGVGNLQFPSTHSYSPALPPTQVSSPYFKHYSSSSILLPSISSYFQALPPTPSITSYIVFSHLD</sequence>
<comment type="caution">
    <text evidence="1">The sequence shown here is derived from an EMBL/GenBank/DDBJ whole genome shotgun (WGS) entry which is preliminary data.</text>
</comment>
<dbReference type="EMBL" id="BGPR01004900">
    <property type="protein sequence ID" value="GBN04616.1"/>
    <property type="molecule type" value="Genomic_DNA"/>
</dbReference>
<reference evidence="1 2" key="1">
    <citation type="journal article" date="2019" name="Sci. Rep.">
        <title>Orb-weaving spider Araneus ventricosus genome elucidates the spidroin gene catalogue.</title>
        <authorList>
            <person name="Kono N."/>
            <person name="Nakamura H."/>
            <person name="Ohtoshi R."/>
            <person name="Moran D.A.P."/>
            <person name="Shinohara A."/>
            <person name="Yoshida Y."/>
            <person name="Fujiwara M."/>
            <person name="Mori M."/>
            <person name="Tomita M."/>
            <person name="Arakawa K."/>
        </authorList>
    </citation>
    <scope>NUCLEOTIDE SEQUENCE [LARGE SCALE GENOMIC DNA]</scope>
</reference>
<organism evidence="1 2">
    <name type="scientific">Araneus ventricosus</name>
    <name type="common">Orbweaver spider</name>
    <name type="synonym">Epeira ventricosa</name>
    <dbReference type="NCBI Taxonomy" id="182803"/>
    <lineage>
        <taxon>Eukaryota</taxon>
        <taxon>Metazoa</taxon>
        <taxon>Ecdysozoa</taxon>
        <taxon>Arthropoda</taxon>
        <taxon>Chelicerata</taxon>
        <taxon>Arachnida</taxon>
        <taxon>Araneae</taxon>
        <taxon>Araneomorphae</taxon>
        <taxon>Entelegynae</taxon>
        <taxon>Araneoidea</taxon>
        <taxon>Araneidae</taxon>
        <taxon>Araneus</taxon>
    </lineage>
</organism>
<gene>
    <name evidence="1" type="ORF">AVEN_214986_1</name>
</gene>
<keyword evidence="2" id="KW-1185">Reference proteome</keyword>
<evidence type="ECO:0000313" key="1">
    <source>
        <dbReference type="EMBL" id="GBN04616.1"/>
    </source>
</evidence>
<name>A0A4Y2KTE3_ARAVE</name>
<dbReference type="AlphaFoldDB" id="A0A4Y2KTE3"/>
<proteinExistence type="predicted"/>
<evidence type="ECO:0000313" key="2">
    <source>
        <dbReference type="Proteomes" id="UP000499080"/>
    </source>
</evidence>
<protein>
    <submittedName>
        <fullName evidence="1">Uncharacterized protein</fullName>
    </submittedName>
</protein>
<dbReference type="Proteomes" id="UP000499080">
    <property type="component" value="Unassembled WGS sequence"/>
</dbReference>
<accession>A0A4Y2KTE3</accession>